<dbReference type="InterPro" id="IPR051500">
    <property type="entry name" value="cTAGE_MIA/OTOR"/>
</dbReference>
<feature type="transmembrane region" description="Helical" evidence="4">
    <location>
        <begin position="792"/>
        <end position="816"/>
    </location>
</feature>
<feature type="region of interest" description="Disordered" evidence="3">
    <location>
        <begin position="329"/>
        <end position="358"/>
    </location>
</feature>
<feature type="compositionally biased region" description="Polar residues" evidence="3">
    <location>
        <begin position="115"/>
        <end position="126"/>
    </location>
</feature>
<keyword evidence="4" id="KW-0472">Membrane</keyword>
<feature type="compositionally biased region" description="Low complexity" evidence="3">
    <location>
        <begin position="589"/>
        <end position="598"/>
    </location>
</feature>
<feature type="compositionally biased region" description="Pro residues" evidence="3">
    <location>
        <begin position="1305"/>
        <end position="1323"/>
    </location>
</feature>
<proteinExistence type="predicted"/>
<feature type="compositionally biased region" description="Pro residues" evidence="3">
    <location>
        <begin position="1350"/>
        <end position="1376"/>
    </location>
</feature>
<feature type="compositionally biased region" description="Basic and acidic residues" evidence="3">
    <location>
        <begin position="619"/>
        <end position="630"/>
    </location>
</feature>
<feature type="compositionally biased region" description="Polar residues" evidence="3">
    <location>
        <begin position="137"/>
        <end position="154"/>
    </location>
</feature>
<evidence type="ECO:0000313" key="6">
    <source>
        <dbReference type="EMBL" id="KOC71079.1"/>
    </source>
</evidence>
<dbReference type="EMBL" id="KQ414579">
    <property type="protein sequence ID" value="KOC71079.1"/>
    <property type="molecule type" value="Genomic_DNA"/>
</dbReference>
<feature type="region of interest" description="Disordered" evidence="3">
    <location>
        <begin position="113"/>
        <end position="169"/>
    </location>
</feature>
<dbReference type="SUPFAM" id="SSF50044">
    <property type="entry name" value="SH3-domain"/>
    <property type="match status" value="1"/>
</dbReference>
<feature type="region of interest" description="Disordered" evidence="3">
    <location>
        <begin position="538"/>
        <end position="630"/>
    </location>
</feature>
<dbReference type="PANTHER" id="PTHR23158:SF33">
    <property type="entry name" value="TRANSPORT AND GOLGI ORGANIZATION PROTEIN 1"/>
    <property type="match status" value="1"/>
</dbReference>
<feature type="compositionally biased region" description="Pro residues" evidence="3">
    <location>
        <begin position="1334"/>
        <end position="1343"/>
    </location>
</feature>
<protein>
    <submittedName>
        <fullName evidence="6">Transport and Golgi organization protein 1</fullName>
    </submittedName>
</protein>
<feature type="coiled-coil region" evidence="2">
    <location>
        <begin position="843"/>
        <end position="905"/>
    </location>
</feature>
<organism evidence="6 7">
    <name type="scientific">Habropoda laboriosa</name>
    <dbReference type="NCBI Taxonomy" id="597456"/>
    <lineage>
        <taxon>Eukaryota</taxon>
        <taxon>Metazoa</taxon>
        <taxon>Ecdysozoa</taxon>
        <taxon>Arthropoda</taxon>
        <taxon>Hexapoda</taxon>
        <taxon>Insecta</taxon>
        <taxon>Pterygota</taxon>
        <taxon>Neoptera</taxon>
        <taxon>Endopterygota</taxon>
        <taxon>Hymenoptera</taxon>
        <taxon>Apocrita</taxon>
        <taxon>Aculeata</taxon>
        <taxon>Apoidea</taxon>
        <taxon>Anthophila</taxon>
        <taxon>Apidae</taxon>
        <taxon>Habropoda</taxon>
    </lineage>
</organism>
<feature type="signal peptide" evidence="5">
    <location>
        <begin position="1"/>
        <end position="23"/>
    </location>
</feature>
<accession>A0A0L7RJR6</accession>
<gene>
    <name evidence="6" type="ORF">WH47_01722</name>
</gene>
<feature type="compositionally biased region" description="Polar residues" evidence="3">
    <location>
        <begin position="343"/>
        <end position="358"/>
    </location>
</feature>
<evidence type="ECO:0000256" key="4">
    <source>
        <dbReference type="SAM" id="Phobius"/>
    </source>
</evidence>
<keyword evidence="4" id="KW-0812">Transmembrane</keyword>
<evidence type="ECO:0000256" key="3">
    <source>
        <dbReference type="SAM" id="MobiDB-lite"/>
    </source>
</evidence>
<dbReference type="GO" id="GO:0070971">
    <property type="term" value="C:endoplasmic reticulum exit site"/>
    <property type="evidence" value="ECO:0007669"/>
    <property type="project" value="TreeGrafter"/>
</dbReference>
<sequence length="1411" mass="156381">MRGRNLFISILFIVVSIIFSAISQCSSTLSNKRLCYDPNCSEPVSLAKTIIKYNAIEPGLLSFDYNVDVKVYSKEAGERKDLWGVEINGKHGYAPKTFLKEYKILHRKLEYEVPTNPSRSNNVSSNEKTKSKKDNNKSMFSTKDIKASSTQIDNSDLKPTEEQSHNITGVTSFHEVIDGTTLHGNVNHDVKSSIKSTEVIQETVMPNIKDAVDDSKVILNDKVENEKQTISNKADIKDFVTSSEQILDLPELIGIHMLPLKTNSEETKLTAEKVKNNLPSDVKGDQSLEGVVDSNVPQEPILDVKHIENVDKIDTKTYAGSVIEPDVSSVKTPDKIETKGTESSENVTTDTSSVTKPDVLSTESSENVTTDTGGVIKPDVPSVKTLNKVETKGTESLENVTTDTSSVIKPDVPSVKTLDKVETKGTESLENVTTDTSSVIKPDVPSVKTLDKVETKGTESLENVTTDTSSVIKPDVPSVKTLDKVETKGTESSENVTTDTGGVIKPDVPSVKTLNKVETKGTESSENVTTDTYSVIKPDVPSMKAPEGIEITGTESSENVSTDTGSVNELDVKSVKAPEGIETNDTQYSESVVSSSSSTIPNVESAGDTPFSESSTQLEAEKDELNKEETESAAYLNKHNYDEYVSPLFLQLNVTDTVQVTLPSDNVVASAQNTEATSEFDTKNVQSDSNVMDIVSASQATLDGQLNSYIEGIESVVEAKSNVESNLHIEDSVPVTEVTSEHVFHQVQVSSPDFCTADNVECSLEDNIPHHEQSSQDSENALMQRIQLEGNYWLTLIYLSVTATATLIFCLGYYCIENMRRDRHLIARINKLEKDLLISEAECTMVNENLKSTKEKLIRMEDESFGSDEMVLSLRVDLEASQNAKTELEDQVAMLEKDLESATEAGLELERMLREVLSTNNEVNPLAQSVEDLQTRLNAQQAANESLTNALNFKTQENESLSIELGSVKKKYEELEVELTRITEMLKQEVNNKNNIEQTLTDRVQQLEMQLKEISTETANLQKVLKSKEVEAKDLVEVINRLNSNNLDLDKLYDVSHIKAEATELLEERNELKIKLAEVEGAHNLLEEHVKVIKEEIATLSEQCKAAEKEKKDAETRLEVLTNFFEEKEAQRQKEEAIWLQQQGEVVSTVERIQTMQNEIQNYKQQIEMLKREILDQEREYKNQFSLLETKAHEQWVIARQVERRLEESKVEAGQLRNRLTLIEKSINEVDSEAKLHRLEANGETTTSAPLFIGAESSNSPIMFSGSSSVPPPPPPSYLHSLFPPYLPPPLPNTSGVPPYEVSQRPPPLGGRLSSPPPMPLHPPTSNRYDNAGSPPPMSPRLLPPFNHRSPPPPPFGSDIHPPPPPPGSILPPPLGTPHSWGEESLPPPRNPGFHPTQRERVRNHKGLCTR</sequence>
<dbReference type="GO" id="GO:0035459">
    <property type="term" value="P:vesicle cargo loading"/>
    <property type="evidence" value="ECO:0007669"/>
    <property type="project" value="TreeGrafter"/>
</dbReference>
<dbReference type="OrthoDB" id="6627676at2759"/>
<dbReference type="Proteomes" id="UP000053825">
    <property type="component" value="Unassembled WGS sequence"/>
</dbReference>
<feature type="region of interest" description="Disordered" evidence="3">
    <location>
        <begin position="1294"/>
        <end position="1411"/>
    </location>
</feature>
<feature type="compositionally biased region" description="Basic residues" evidence="3">
    <location>
        <begin position="1402"/>
        <end position="1411"/>
    </location>
</feature>
<keyword evidence="1 2" id="KW-0175">Coiled coil</keyword>
<dbReference type="GO" id="GO:0006888">
    <property type="term" value="P:endoplasmic reticulum to Golgi vesicle-mediated transport"/>
    <property type="evidence" value="ECO:0007669"/>
    <property type="project" value="TreeGrafter"/>
</dbReference>
<feature type="compositionally biased region" description="Basic and acidic residues" evidence="3">
    <location>
        <begin position="332"/>
        <end position="342"/>
    </location>
</feature>
<feature type="compositionally biased region" description="Basic and acidic residues" evidence="3">
    <location>
        <begin position="482"/>
        <end position="491"/>
    </location>
</feature>
<feature type="compositionally biased region" description="Basic and acidic residues" evidence="3">
    <location>
        <begin position="127"/>
        <end position="136"/>
    </location>
</feature>
<dbReference type="Gene3D" id="2.30.30.40">
    <property type="entry name" value="SH3 Domains"/>
    <property type="match status" value="1"/>
</dbReference>
<evidence type="ECO:0000256" key="5">
    <source>
        <dbReference type="SAM" id="SignalP"/>
    </source>
</evidence>
<feature type="coiled-coil region" evidence="2">
    <location>
        <begin position="930"/>
        <end position="1219"/>
    </location>
</feature>
<keyword evidence="5" id="KW-0732">Signal</keyword>
<dbReference type="GO" id="GO:0009306">
    <property type="term" value="P:protein secretion"/>
    <property type="evidence" value="ECO:0007669"/>
    <property type="project" value="TreeGrafter"/>
</dbReference>
<dbReference type="InterPro" id="IPR036028">
    <property type="entry name" value="SH3-like_dom_sf"/>
</dbReference>
<keyword evidence="4" id="KW-1133">Transmembrane helix</keyword>
<feature type="compositionally biased region" description="Polar residues" evidence="3">
    <location>
        <begin position="553"/>
        <end position="567"/>
    </location>
</feature>
<dbReference type="GO" id="GO:0005789">
    <property type="term" value="C:endoplasmic reticulum membrane"/>
    <property type="evidence" value="ECO:0007669"/>
    <property type="project" value="TreeGrafter"/>
</dbReference>
<name>A0A0L7RJR6_9HYME</name>
<evidence type="ECO:0000256" key="2">
    <source>
        <dbReference type="SAM" id="Coils"/>
    </source>
</evidence>
<evidence type="ECO:0000256" key="1">
    <source>
        <dbReference type="ARBA" id="ARBA00023054"/>
    </source>
</evidence>
<feature type="chain" id="PRO_5005575424" evidence="5">
    <location>
        <begin position="24"/>
        <end position="1411"/>
    </location>
</feature>
<keyword evidence="7" id="KW-1185">Reference proteome</keyword>
<feature type="compositionally biased region" description="Basic and acidic residues" evidence="3">
    <location>
        <begin position="155"/>
        <end position="164"/>
    </location>
</feature>
<dbReference type="STRING" id="597456.A0A0L7RJR6"/>
<evidence type="ECO:0000313" key="7">
    <source>
        <dbReference type="Proteomes" id="UP000053825"/>
    </source>
</evidence>
<dbReference type="PANTHER" id="PTHR23158">
    <property type="entry name" value="MELANOMA INHIBITORY ACTIVITY-RELATED"/>
    <property type="match status" value="1"/>
</dbReference>
<reference evidence="6 7" key="1">
    <citation type="submission" date="2015-07" db="EMBL/GenBank/DDBJ databases">
        <title>The genome of Habropoda laboriosa.</title>
        <authorList>
            <person name="Pan H."/>
            <person name="Kapheim K."/>
        </authorList>
    </citation>
    <scope>NUCLEOTIDE SEQUENCE [LARGE SCALE GENOMIC DNA]</scope>
    <source>
        <strain evidence="6">0110345459</strain>
    </source>
</reference>
<feature type="region of interest" description="Disordered" evidence="3">
    <location>
        <begin position="482"/>
        <end position="507"/>
    </location>
</feature>